<dbReference type="InterPro" id="IPR036249">
    <property type="entry name" value="Thioredoxin-like_sf"/>
</dbReference>
<dbReference type="PROSITE" id="PS51352">
    <property type="entry name" value="THIOREDOXIN_2"/>
    <property type="match status" value="1"/>
</dbReference>
<dbReference type="PANTHER" id="PTHR42852">
    <property type="entry name" value="THIOL:DISULFIDE INTERCHANGE PROTEIN DSBE"/>
    <property type="match status" value="1"/>
</dbReference>
<dbReference type="Pfam" id="PF00578">
    <property type="entry name" value="AhpC-TSA"/>
    <property type="match status" value="1"/>
</dbReference>
<proteinExistence type="predicted"/>
<dbReference type="EMBL" id="CP094326">
    <property type="protein sequence ID" value="UNY98955.1"/>
    <property type="molecule type" value="Genomic_DNA"/>
</dbReference>
<accession>A0ABY3YM99</accession>
<evidence type="ECO:0000313" key="2">
    <source>
        <dbReference type="EMBL" id="UNY98955.1"/>
    </source>
</evidence>
<evidence type="ECO:0000313" key="3">
    <source>
        <dbReference type="Proteomes" id="UP000829476"/>
    </source>
</evidence>
<dbReference type="Gene3D" id="3.40.30.10">
    <property type="entry name" value="Glutaredoxin"/>
    <property type="match status" value="1"/>
</dbReference>
<dbReference type="Proteomes" id="UP000829476">
    <property type="component" value="Chromosome"/>
</dbReference>
<reference evidence="2 3" key="1">
    <citation type="journal article" date="2018" name="Int. J. Syst. Evol. Microbiol.">
        <title>Zhouia spongiae sp. nov., isolated from a marine sponge.</title>
        <authorList>
            <person name="Zhuang L."/>
            <person name="Lin B."/>
            <person name="Qin F."/>
            <person name="Luo L."/>
        </authorList>
    </citation>
    <scope>NUCLEOTIDE SEQUENCE [LARGE SCALE GENOMIC DNA]</scope>
    <source>
        <strain evidence="2 3">HN-Y44</strain>
    </source>
</reference>
<evidence type="ECO:0000259" key="1">
    <source>
        <dbReference type="PROSITE" id="PS51352"/>
    </source>
</evidence>
<feature type="domain" description="Thioredoxin" evidence="1">
    <location>
        <begin position="20"/>
        <end position="177"/>
    </location>
</feature>
<name>A0ABY3YM99_9FLAO</name>
<dbReference type="RefSeq" id="WP_242937357.1">
    <property type="nucleotide sequence ID" value="NZ_CP094326.1"/>
</dbReference>
<dbReference type="InterPro" id="IPR013766">
    <property type="entry name" value="Thioredoxin_domain"/>
</dbReference>
<protein>
    <submittedName>
        <fullName evidence="2">TlpA family protein disulfide reductase</fullName>
    </submittedName>
</protein>
<dbReference type="CDD" id="cd02966">
    <property type="entry name" value="TlpA_like_family"/>
    <property type="match status" value="1"/>
</dbReference>
<dbReference type="InterPro" id="IPR000866">
    <property type="entry name" value="AhpC/TSA"/>
</dbReference>
<keyword evidence="3" id="KW-1185">Reference proteome</keyword>
<organism evidence="2 3">
    <name type="scientific">Zhouia spongiae</name>
    <dbReference type="NCBI Taxonomy" id="2202721"/>
    <lineage>
        <taxon>Bacteria</taxon>
        <taxon>Pseudomonadati</taxon>
        <taxon>Bacteroidota</taxon>
        <taxon>Flavobacteriia</taxon>
        <taxon>Flavobacteriales</taxon>
        <taxon>Flavobacteriaceae</taxon>
        <taxon>Zhouia</taxon>
    </lineage>
</organism>
<gene>
    <name evidence="2" type="ORF">MQE36_01065</name>
</gene>
<dbReference type="SUPFAM" id="SSF52833">
    <property type="entry name" value="Thioredoxin-like"/>
    <property type="match status" value="1"/>
</dbReference>
<dbReference type="PANTHER" id="PTHR42852:SF13">
    <property type="entry name" value="PROTEIN DIPZ"/>
    <property type="match status" value="1"/>
</dbReference>
<sequence>MKNAVAFIFFVILIGYNGFGQYQNKDVAIADLDADGSSLAVKSYNFDELEPYLHIKDDKIYVINFWATWCKPCVEELPGFEKVLKEYTDKGVEVVLVSLDFPQMLKTHLIPFVKEHDLKSKVVLLDDPKQNKWIPKVSEEWSGAIPATVIYTKDQRLFFENSMTYDELKQNIDQLITE</sequence>
<dbReference type="InterPro" id="IPR050553">
    <property type="entry name" value="Thioredoxin_ResA/DsbE_sf"/>
</dbReference>